<dbReference type="InterPro" id="IPR029062">
    <property type="entry name" value="Class_I_gatase-like"/>
</dbReference>
<dbReference type="EMBL" id="QKRB01000041">
    <property type="protein sequence ID" value="PZD96224.1"/>
    <property type="molecule type" value="Genomic_DNA"/>
</dbReference>
<comment type="pathway">
    <text evidence="1 4">Cofactor biosynthesis; adenosylcobalamin biosynthesis.</text>
</comment>
<dbReference type="InterPro" id="IPR002586">
    <property type="entry name" value="CobQ/CobB/MinD/ParA_Nub-bd_dom"/>
</dbReference>
<dbReference type="HAMAP" id="MF_00028">
    <property type="entry name" value="CobQ"/>
    <property type="match status" value="1"/>
</dbReference>
<comment type="similarity">
    <text evidence="4">Belongs to the CobB/CobQ family. CobQ subfamily.</text>
</comment>
<dbReference type="NCBIfam" id="TIGR00313">
    <property type="entry name" value="cobQ"/>
    <property type="match status" value="1"/>
</dbReference>
<dbReference type="PANTHER" id="PTHR21343:SF1">
    <property type="entry name" value="COBYRIC ACID SYNTHASE"/>
    <property type="match status" value="1"/>
</dbReference>
<dbReference type="InterPro" id="IPR027417">
    <property type="entry name" value="P-loop_NTPase"/>
</dbReference>
<dbReference type="GO" id="GO:0009236">
    <property type="term" value="P:cobalamin biosynthetic process"/>
    <property type="evidence" value="ECO:0007669"/>
    <property type="project" value="UniProtKB-UniRule"/>
</dbReference>
<evidence type="ECO:0000256" key="4">
    <source>
        <dbReference type="HAMAP-Rule" id="MF_00028"/>
    </source>
</evidence>
<dbReference type="SUPFAM" id="SSF52317">
    <property type="entry name" value="Class I glutamine amidotransferase-like"/>
    <property type="match status" value="1"/>
</dbReference>
<dbReference type="OrthoDB" id="9808302at2"/>
<dbReference type="PANTHER" id="PTHR21343">
    <property type="entry name" value="DETHIOBIOTIN SYNTHETASE"/>
    <property type="match status" value="1"/>
</dbReference>
<sequence length="569" mass="62984">MTVCWLRCRLVWHLILERLVQGLKLNERAHKAVTLMVQGTTSDAGKSLLTTALCRIFTQDGYRTAPFKSQNMSLNSYVTWDGKEIGRAQGMQADACGIAATTDMNPILLKPKGNMTSQVVVHGKPLRDYNARAYREEYLAEAEAIVQDAIGRLRDSYDIVVLEGAGSPVEINLKDREIVNMRMAAWAEAPVLLVADIDRGGVFASIVGTMELLEPHERDRVAGFVINKFRGDVSLLQPGLDFLEQKTGKPVLGVIPYLDALGLEDEDSLSLDSRVARDGLICSGSRAGTGAASGLQEGCGSPDGLLDIVVLRLPRISNFTDIDPLYYESDVRVRYVAEACDFGRPDAVIIPGSKNTVEDWLFLQQSGLAGRLHEYAASGGRVAGICGGYEMMGSRLLDPMKIESDKEETAALNWFPFAVVFAAEKRTVRVQGEARLPGWQDKHPIAGYEIHMGEVRSEGDYDQPFLLAREEAHVRTWSGQNQDEPAYAEGAASGDGRIWGTFLHGVLHNDDFRRAWLNELRAARGLQPIKPLLRFRERREAAFDRLADHVRQHLDMDVIYTIAGLGRNE</sequence>
<feature type="active site" description="Nucleophile" evidence="4">
    <location>
        <position position="386"/>
    </location>
</feature>
<dbReference type="NCBIfam" id="NF001989">
    <property type="entry name" value="PRK00784.1"/>
    <property type="match status" value="1"/>
</dbReference>
<dbReference type="CDD" id="cd05389">
    <property type="entry name" value="CobQ_N"/>
    <property type="match status" value="1"/>
</dbReference>
<dbReference type="GO" id="GO:0015420">
    <property type="term" value="F:ABC-type vitamin B12 transporter activity"/>
    <property type="evidence" value="ECO:0007669"/>
    <property type="project" value="UniProtKB-UniRule"/>
</dbReference>
<protein>
    <recommendedName>
        <fullName evidence="4">Cobyric acid synthase</fullName>
    </recommendedName>
</protein>
<dbReference type="InterPro" id="IPR047045">
    <property type="entry name" value="CobQ_N"/>
</dbReference>
<evidence type="ECO:0000259" key="6">
    <source>
        <dbReference type="Pfam" id="PF07685"/>
    </source>
</evidence>
<gene>
    <name evidence="4" type="primary">cobQ</name>
    <name evidence="7" type="ORF">DNH61_08435</name>
</gene>
<dbReference type="GO" id="GO:0003824">
    <property type="term" value="F:catalytic activity"/>
    <property type="evidence" value="ECO:0007669"/>
    <property type="project" value="InterPro"/>
</dbReference>
<feature type="domain" description="CobQ/CobB/MinD/ParA nucleotide binding" evidence="5">
    <location>
        <begin position="35"/>
        <end position="262"/>
    </location>
</feature>
<name>A0A2W1LNY7_9BACL</name>
<evidence type="ECO:0000256" key="1">
    <source>
        <dbReference type="ARBA" id="ARBA00004953"/>
    </source>
</evidence>
<dbReference type="Pfam" id="PF01656">
    <property type="entry name" value="CbiA"/>
    <property type="match status" value="1"/>
</dbReference>
<dbReference type="CDD" id="cd01750">
    <property type="entry name" value="GATase1_CobQ"/>
    <property type="match status" value="1"/>
</dbReference>
<dbReference type="InterPro" id="IPR011698">
    <property type="entry name" value="GATase_3"/>
</dbReference>
<keyword evidence="2 4" id="KW-0169">Cobalamin biosynthesis</keyword>
<accession>A0A2W1LNY7</accession>
<feature type="active site" evidence="4">
    <location>
        <position position="504"/>
    </location>
</feature>
<comment type="function">
    <text evidence="4">Catalyzes amidations at positions B, D, E, and G on adenosylcobyrinic A,C-diamide. NH(2) groups are provided by glutamine, and one molecule of ATP is hydrogenolyzed for each amidation.</text>
</comment>
<comment type="caution">
    <text evidence="7">The sequence shown here is derived from an EMBL/GenBank/DDBJ whole genome shotgun (WGS) entry which is preliminary data.</text>
</comment>
<dbReference type="Gene3D" id="3.40.50.880">
    <property type="match status" value="1"/>
</dbReference>
<dbReference type="RefSeq" id="WP_111146222.1">
    <property type="nucleotide sequence ID" value="NZ_QKRB01000041.1"/>
</dbReference>
<dbReference type="SUPFAM" id="SSF52540">
    <property type="entry name" value="P-loop containing nucleoside triphosphate hydrolases"/>
    <property type="match status" value="1"/>
</dbReference>
<evidence type="ECO:0000259" key="5">
    <source>
        <dbReference type="Pfam" id="PF01656"/>
    </source>
</evidence>
<dbReference type="PROSITE" id="PS51274">
    <property type="entry name" value="GATASE_COBBQ"/>
    <property type="match status" value="1"/>
</dbReference>
<dbReference type="AlphaFoldDB" id="A0A2W1LNY7"/>
<organism evidence="7 8">
    <name type="scientific">Paenibacillus sambharensis</name>
    <dbReference type="NCBI Taxonomy" id="1803190"/>
    <lineage>
        <taxon>Bacteria</taxon>
        <taxon>Bacillati</taxon>
        <taxon>Bacillota</taxon>
        <taxon>Bacilli</taxon>
        <taxon>Bacillales</taxon>
        <taxon>Paenibacillaceae</taxon>
        <taxon>Paenibacillus</taxon>
    </lineage>
</organism>
<evidence type="ECO:0000256" key="2">
    <source>
        <dbReference type="ARBA" id="ARBA00022573"/>
    </source>
</evidence>
<dbReference type="InterPro" id="IPR004459">
    <property type="entry name" value="CobQ_synth"/>
</dbReference>
<dbReference type="Gene3D" id="3.40.50.300">
    <property type="entry name" value="P-loop containing nucleotide triphosphate hydrolases"/>
    <property type="match status" value="1"/>
</dbReference>
<feature type="domain" description="CobB/CobQ-like glutamine amidotransferase" evidence="6">
    <location>
        <begin position="307"/>
        <end position="511"/>
    </location>
</feature>
<proteinExistence type="inferred from homology"/>
<dbReference type="UniPathway" id="UPA00148"/>
<evidence type="ECO:0000256" key="3">
    <source>
        <dbReference type="ARBA" id="ARBA00022962"/>
    </source>
</evidence>
<evidence type="ECO:0000313" key="7">
    <source>
        <dbReference type="EMBL" id="PZD96224.1"/>
    </source>
</evidence>
<dbReference type="Proteomes" id="UP000249522">
    <property type="component" value="Unassembled WGS sequence"/>
</dbReference>
<dbReference type="Pfam" id="PF07685">
    <property type="entry name" value="GATase_3"/>
    <property type="match status" value="1"/>
</dbReference>
<reference evidence="7 8" key="1">
    <citation type="submission" date="2018-06" db="EMBL/GenBank/DDBJ databases">
        <title>Paenibacillus imtechensis sp. nov.</title>
        <authorList>
            <person name="Pinnaka A.K."/>
            <person name="Singh H."/>
            <person name="Kaur M."/>
        </authorList>
    </citation>
    <scope>NUCLEOTIDE SEQUENCE [LARGE SCALE GENOMIC DNA]</scope>
    <source>
        <strain evidence="7 8">SMB1</strain>
    </source>
</reference>
<keyword evidence="3 4" id="KW-0315">Glutamine amidotransferase</keyword>
<keyword evidence="8" id="KW-1185">Reference proteome</keyword>
<dbReference type="InterPro" id="IPR033949">
    <property type="entry name" value="CobQ_GATase1"/>
</dbReference>
<evidence type="ECO:0000313" key="8">
    <source>
        <dbReference type="Proteomes" id="UP000249522"/>
    </source>
</evidence>